<comment type="cofactor">
    <cofactor evidence="11">
        <name>heme c</name>
        <dbReference type="ChEBI" id="CHEBI:61717"/>
    </cofactor>
    <text evidence="11">Binds 1 heme c group per subunit.</text>
</comment>
<evidence type="ECO:0000256" key="13">
    <source>
        <dbReference type="SAM" id="SignalP"/>
    </source>
</evidence>
<evidence type="ECO:0000256" key="2">
    <source>
        <dbReference type="ARBA" id="ARBA00022617"/>
    </source>
</evidence>
<keyword evidence="5 12" id="KW-0106">Calcium</keyword>
<dbReference type="Pfam" id="PF01011">
    <property type="entry name" value="PQQ"/>
    <property type="match status" value="2"/>
</dbReference>
<evidence type="ECO:0000256" key="1">
    <source>
        <dbReference type="ARBA" id="ARBA00008156"/>
    </source>
</evidence>
<feature type="active site" description="Proton acceptor" evidence="10">
    <location>
        <position position="336"/>
    </location>
</feature>
<comment type="cofactor">
    <cofactor evidence="12">
        <name>Ca(2+)</name>
        <dbReference type="ChEBI" id="CHEBI:29108"/>
    </cofactor>
    <text evidence="12">Binds 1 Ca(2+) ion per subunit.</text>
</comment>
<comment type="cofactor">
    <cofactor evidence="11">
        <name>pyrroloquinoline quinone</name>
        <dbReference type="ChEBI" id="CHEBI:58442"/>
    </cofactor>
    <text evidence="11">Binds 1 PQQ group per subunit.</text>
</comment>
<dbReference type="GO" id="GO:0016020">
    <property type="term" value="C:membrane"/>
    <property type="evidence" value="ECO:0007669"/>
    <property type="project" value="InterPro"/>
</dbReference>
<feature type="binding site" description="covalent" evidence="11">
    <location>
        <position position="639"/>
    </location>
    <ligand>
        <name>heme c</name>
        <dbReference type="ChEBI" id="CHEBI:61717"/>
    </ligand>
</feature>
<dbReference type="GO" id="GO:0020037">
    <property type="term" value="F:heme binding"/>
    <property type="evidence" value="ECO:0007669"/>
    <property type="project" value="InterPro"/>
</dbReference>
<dbReference type="SUPFAM" id="SSF46626">
    <property type="entry name" value="Cytochrome c"/>
    <property type="match status" value="1"/>
</dbReference>
<dbReference type="Proteomes" id="UP000016568">
    <property type="component" value="Unassembled WGS sequence"/>
</dbReference>
<dbReference type="SUPFAM" id="SSF50998">
    <property type="entry name" value="Quinoprotein alcohol dehydrogenase-like"/>
    <property type="match status" value="1"/>
</dbReference>
<name>U2ZXK6_9SPHN</name>
<evidence type="ECO:0000256" key="9">
    <source>
        <dbReference type="ARBA" id="ARBA00023157"/>
    </source>
</evidence>
<feature type="chain" id="PRO_5030177837" evidence="13">
    <location>
        <begin position="25"/>
        <end position="721"/>
    </location>
</feature>
<dbReference type="PANTHER" id="PTHR32303">
    <property type="entry name" value="QUINOPROTEIN ALCOHOL DEHYDROGENASE (CYTOCHROME C)"/>
    <property type="match status" value="1"/>
</dbReference>
<dbReference type="GO" id="GO:0016614">
    <property type="term" value="F:oxidoreductase activity, acting on CH-OH group of donors"/>
    <property type="evidence" value="ECO:0007669"/>
    <property type="project" value="InterPro"/>
</dbReference>
<evidence type="ECO:0000256" key="6">
    <source>
        <dbReference type="ARBA" id="ARBA00022891"/>
    </source>
</evidence>
<dbReference type="Pfam" id="PF13442">
    <property type="entry name" value="Cytochrome_CBB3"/>
    <property type="match status" value="1"/>
</dbReference>
<feature type="binding site" evidence="12">
    <location>
        <position position="215"/>
    </location>
    <ligand>
        <name>Ca(2+)</name>
        <dbReference type="ChEBI" id="CHEBI:29108"/>
    </ligand>
</feature>
<feature type="binding site" description="covalent" evidence="11">
    <location>
        <position position="636"/>
    </location>
    <ligand>
        <name>heme c</name>
        <dbReference type="ChEBI" id="CHEBI:61717"/>
    </ligand>
</feature>
<sequence length="721" mass="77204">MVLRTHARAVLNGALATIALLSLAACGASGANDGQGTGHDTPAGTRWLTQLNDDSDGDDWPAFGRTYGEQHYSPLAEINADNVGKLGLVWAVDLPPGNPATGPIEVAGTVYLASGYSVVRAIDVATGKVKWTYDPKAPEASGIKLRQGWGSRGIAYWNHKVITATQDGRLIALDETTGKPAWSVETFGKDDPMFISGPPRVFDGKVIIGNAGSDESAVRGFVTAWDADTGKFLWKFHTVPGNPADGFENKAMEMAAKTWSGNWWTYGGGGSVWNAITYDKANDQILLGTGNGAPWNHKIRSKGVGDNLFVCSIVALDAKTGAYKWHYQINPGESWDFNAAMDMELADLTIDGKPRQVVMTAPKNGFYYVIDRKNGKLISAEPFVTVTWASKIDLATGRPVETPGVRYESGKTTMRPTPLGAHSWMPMAFSPKSGLAYIPAIDLQVHFDDTGITRENFRFSGNMGLSPGVGYSIDAGDTPVTGWLIAWDPTAQKARWKIPMDVHLNGGVMATGGNLVFQGRPDGGFSAYDAMSGKRLWNFDARAGVIAPPITYRVKGKQYVTVIAGIGTSAGLFGPMFAKYGIDYRTQARRVLTFALDGKLQLPPREPFKPVAFADQDYKPDPVAAGQGETLYAGRCAVCHGTAVVAGGSAPDLRTSPIAADPAAFSQVVKEGALVPAGMPRFGEFSQKQIDSLRQYIRDRAHALRTGEADTTVGSAHKTSG</sequence>
<evidence type="ECO:0000256" key="5">
    <source>
        <dbReference type="ARBA" id="ARBA00022837"/>
    </source>
</evidence>
<evidence type="ECO:0000256" key="8">
    <source>
        <dbReference type="ARBA" id="ARBA00023004"/>
    </source>
</evidence>
<dbReference type="EMBL" id="BASZ01000007">
    <property type="protein sequence ID" value="GAD50129.1"/>
    <property type="molecule type" value="Genomic_DNA"/>
</dbReference>
<dbReference type="InterPro" id="IPR009056">
    <property type="entry name" value="Cyt_c-like_dom"/>
</dbReference>
<gene>
    <name evidence="15" type="ORF">NT2_07_01290</name>
</gene>
<dbReference type="InterPro" id="IPR017512">
    <property type="entry name" value="PQQ_MeOH/EtOH_DH"/>
</dbReference>
<evidence type="ECO:0000259" key="14">
    <source>
        <dbReference type="PROSITE" id="PS51007"/>
    </source>
</evidence>
<keyword evidence="7" id="KW-0560">Oxidoreductase</keyword>
<dbReference type="RefSeq" id="WP_021690947.1">
    <property type="nucleotide sequence ID" value="NZ_BASZ01000007.1"/>
</dbReference>
<proteinExistence type="inferred from homology"/>
<keyword evidence="9" id="KW-1015">Disulfide bond</keyword>
<feature type="binding site" description="axial binding residue" evidence="12">
    <location>
        <position position="640"/>
    </location>
    <ligand>
        <name>heme c</name>
        <dbReference type="ChEBI" id="CHEBI:61717"/>
    </ligand>
    <ligandPart>
        <name>Fe</name>
        <dbReference type="ChEBI" id="CHEBI:18248"/>
    </ligandPart>
</feature>
<feature type="binding site" evidence="11">
    <location>
        <position position="152"/>
    </location>
    <ligand>
        <name>pyrroloquinoline quinone</name>
        <dbReference type="ChEBI" id="CHEBI:58442"/>
    </ligand>
</feature>
<feature type="binding site" evidence="11">
    <location>
        <position position="363"/>
    </location>
    <ligand>
        <name>pyrroloquinoline quinone</name>
        <dbReference type="ChEBI" id="CHEBI:58442"/>
    </ligand>
</feature>
<dbReference type="GO" id="GO:0009055">
    <property type="term" value="F:electron transfer activity"/>
    <property type="evidence" value="ECO:0007669"/>
    <property type="project" value="InterPro"/>
</dbReference>
<dbReference type="InterPro" id="IPR036909">
    <property type="entry name" value="Cyt_c-like_dom_sf"/>
</dbReference>
<evidence type="ECO:0000256" key="3">
    <source>
        <dbReference type="ARBA" id="ARBA00022723"/>
    </source>
</evidence>
<feature type="binding site" evidence="12">
    <location>
        <position position="336"/>
    </location>
    <ligand>
        <name>Ca(2+)</name>
        <dbReference type="ChEBI" id="CHEBI:29108"/>
    </ligand>
</feature>
<comment type="caution">
    <text evidence="15">The sequence shown here is derived from an EMBL/GenBank/DDBJ whole genome shotgun (WGS) entry which is preliminary data.</text>
</comment>
<evidence type="ECO:0000313" key="16">
    <source>
        <dbReference type="Proteomes" id="UP000016568"/>
    </source>
</evidence>
<dbReference type="eggNOG" id="COG2010">
    <property type="taxonomic scope" value="Bacteria"/>
</dbReference>
<keyword evidence="6 11" id="KW-0634">PQQ</keyword>
<dbReference type="Gene3D" id="1.10.760.10">
    <property type="entry name" value="Cytochrome c-like domain"/>
    <property type="match status" value="1"/>
</dbReference>
<accession>U2ZXK6</accession>
<keyword evidence="16" id="KW-1185">Reference proteome</keyword>
<evidence type="ECO:0000313" key="15">
    <source>
        <dbReference type="EMBL" id="GAD50129.1"/>
    </source>
</evidence>
<organism evidence="15 16">
    <name type="scientific">Caenibius tardaugens NBRC 16725</name>
    <dbReference type="NCBI Taxonomy" id="1219035"/>
    <lineage>
        <taxon>Bacteria</taxon>
        <taxon>Pseudomonadati</taxon>
        <taxon>Pseudomonadota</taxon>
        <taxon>Alphaproteobacteria</taxon>
        <taxon>Sphingomonadales</taxon>
        <taxon>Erythrobacteraceae</taxon>
        <taxon>Caenibius</taxon>
    </lineage>
</organism>
<dbReference type="KEGG" id="ntd:EGO55_06120"/>
<feature type="domain" description="Cytochrome c" evidence="14">
    <location>
        <begin position="623"/>
        <end position="701"/>
    </location>
</feature>
<evidence type="ECO:0000256" key="10">
    <source>
        <dbReference type="PIRSR" id="PIRSR617512-1"/>
    </source>
</evidence>
<evidence type="ECO:0000256" key="4">
    <source>
        <dbReference type="ARBA" id="ARBA00022729"/>
    </source>
</evidence>
<keyword evidence="2 11" id="KW-0349">Heme</keyword>
<dbReference type="InterPro" id="IPR011047">
    <property type="entry name" value="Quinoprotein_ADH-like_sf"/>
</dbReference>
<dbReference type="InterPro" id="IPR018391">
    <property type="entry name" value="PQQ_b-propeller_rpt"/>
</dbReference>
<reference evidence="15 16" key="1">
    <citation type="submission" date="2013-09" db="EMBL/GenBank/DDBJ databases">
        <title>Whole genome shotgun sequence of Novosphingobium tardaugens NBRC 16725.</title>
        <authorList>
            <person name="Isaki S."/>
            <person name="Hosoyama A."/>
            <person name="Tsuchikane K."/>
            <person name="Katsumata H."/>
            <person name="Ando Y."/>
            <person name="Yamazaki S."/>
            <person name="Fujita N."/>
        </authorList>
    </citation>
    <scope>NUCLEOTIDE SEQUENCE [LARGE SCALE GENOMIC DNA]</scope>
    <source>
        <strain evidence="15 16">NBRC 16725</strain>
    </source>
</reference>
<keyword evidence="3 12" id="KW-0479">Metal-binding</keyword>
<feature type="signal peptide" evidence="13">
    <location>
        <begin position="1"/>
        <end position="24"/>
    </location>
</feature>
<dbReference type="OrthoDB" id="9794322at2"/>
<evidence type="ECO:0000256" key="7">
    <source>
        <dbReference type="ARBA" id="ARBA00023002"/>
    </source>
</evidence>
<keyword evidence="8 12" id="KW-0408">Iron</keyword>
<dbReference type="Gene3D" id="2.140.10.10">
    <property type="entry name" value="Quinoprotein alcohol dehydrogenase-like superfamily"/>
    <property type="match status" value="1"/>
</dbReference>
<dbReference type="SMART" id="SM00564">
    <property type="entry name" value="PQQ"/>
    <property type="match status" value="5"/>
</dbReference>
<dbReference type="AlphaFoldDB" id="U2ZXK6"/>
<evidence type="ECO:0000256" key="11">
    <source>
        <dbReference type="PIRSR" id="PIRSR617512-2"/>
    </source>
</evidence>
<dbReference type="eggNOG" id="COG4993">
    <property type="taxonomic scope" value="Bacteria"/>
</dbReference>
<protein>
    <submittedName>
        <fullName evidence="15">Putative quinohemoprotein alcohol dehydrogenase</fullName>
    </submittedName>
</protein>
<dbReference type="GO" id="GO:0005509">
    <property type="term" value="F:calcium ion binding"/>
    <property type="evidence" value="ECO:0007669"/>
    <property type="project" value="InterPro"/>
</dbReference>
<dbReference type="NCBIfam" id="TIGR03075">
    <property type="entry name" value="PQQ_enz_alc_DH"/>
    <property type="match status" value="1"/>
</dbReference>
<comment type="similarity">
    <text evidence="1">Belongs to the bacterial PQQ dehydrogenase family.</text>
</comment>
<feature type="binding site" evidence="12">
    <location>
        <position position="291"/>
    </location>
    <ligand>
        <name>Ca(2+)</name>
        <dbReference type="ChEBI" id="CHEBI:29108"/>
    </ligand>
</feature>
<dbReference type="PROSITE" id="PS51257">
    <property type="entry name" value="PROKAR_LIPOPROTEIN"/>
    <property type="match status" value="1"/>
</dbReference>
<dbReference type="InterPro" id="IPR002372">
    <property type="entry name" value="PQQ_rpt_dom"/>
</dbReference>
<dbReference type="PROSITE" id="PS51007">
    <property type="entry name" value="CYTC"/>
    <property type="match status" value="1"/>
</dbReference>
<feature type="binding site" description="axial binding residue" evidence="12">
    <location>
        <position position="679"/>
    </location>
    <ligand>
        <name>heme c</name>
        <dbReference type="ChEBI" id="CHEBI:61717"/>
    </ligand>
    <ligandPart>
        <name>Fe</name>
        <dbReference type="ChEBI" id="CHEBI:18248"/>
    </ligandPart>
</feature>
<evidence type="ECO:0000256" key="12">
    <source>
        <dbReference type="PIRSR" id="PIRSR617512-3"/>
    </source>
</evidence>
<keyword evidence="4 13" id="KW-0732">Signal</keyword>